<evidence type="ECO:0008006" key="3">
    <source>
        <dbReference type="Google" id="ProtNLM"/>
    </source>
</evidence>
<dbReference type="Gene3D" id="3.30.300.180">
    <property type="match status" value="1"/>
</dbReference>
<name>A0A1I6EEA0_9RHOB</name>
<dbReference type="InterPro" id="IPR038454">
    <property type="entry name" value="DnaA_N_sf"/>
</dbReference>
<dbReference type="OrthoDB" id="7657434at2"/>
<dbReference type="EMBL" id="FOYI01000010">
    <property type="protein sequence ID" value="SFR15842.1"/>
    <property type="molecule type" value="Genomic_DNA"/>
</dbReference>
<dbReference type="SUPFAM" id="SSF46785">
    <property type="entry name" value="Winged helix' DNA-binding domain"/>
    <property type="match status" value="1"/>
</dbReference>
<evidence type="ECO:0000313" key="2">
    <source>
        <dbReference type="Proteomes" id="UP000199302"/>
    </source>
</evidence>
<evidence type="ECO:0000313" key="1">
    <source>
        <dbReference type="EMBL" id="SFR15842.1"/>
    </source>
</evidence>
<proteinExistence type="predicted"/>
<sequence>MIAVKPVGRGAASRKYDLITALGTLALAQGKSDQRRALRLITLITARYNWSRDELAVGQAEIARLWSCDPRTVKREMAQLRANGWLVLKRQGVRGRVAQYGLGIEAIFDASRPGWDRVGPDFAHRMRGDSDEAAAPDPKVVAFPSGGTAPPDLSDGSEWSLAQALIYQDHPGAYAAWLRALTREGRAGGRLTLRAPSRFHARYVQTHLIGLMTRAIEAVSDEVREVVITHG</sequence>
<protein>
    <recommendedName>
        <fullName evidence="3">DnaA N-terminal domain-containing protein</fullName>
    </recommendedName>
</protein>
<dbReference type="RefSeq" id="WP_092081745.1">
    <property type="nucleotide sequence ID" value="NZ_FOYI01000010.1"/>
</dbReference>
<organism evidence="1 2">
    <name type="scientific">Poseidonocella sedimentorum</name>
    <dbReference type="NCBI Taxonomy" id="871652"/>
    <lineage>
        <taxon>Bacteria</taxon>
        <taxon>Pseudomonadati</taxon>
        <taxon>Pseudomonadota</taxon>
        <taxon>Alphaproteobacteria</taxon>
        <taxon>Rhodobacterales</taxon>
        <taxon>Roseobacteraceae</taxon>
        <taxon>Poseidonocella</taxon>
    </lineage>
</organism>
<dbReference type="STRING" id="871652.SAMN04515673_11062"/>
<keyword evidence="2" id="KW-1185">Reference proteome</keyword>
<reference evidence="1 2" key="1">
    <citation type="submission" date="2016-10" db="EMBL/GenBank/DDBJ databases">
        <authorList>
            <person name="de Groot N.N."/>
        </authorList>
    </citation>
    <scope>NUCLEOTIDE SEQUENCE [LARGE SCALE GENOMIC DNA]</scope>
    <source>
        <strain evidence="2">KMM 9023,NRIC 0796,JCM 17311,KCTC 23692</strain>
    </source>
</reference>
<dbReference type="Proteomes" id="UP000199302">
    <property type="component" value="Unassembled WGS sequence"/>
</dbReference>
<accession>A0A1I6EEA0</accession>
<dbReference type="InterPro" id="IPR036390">
    <property type="entry name" value="WH_DNA-bd_sf"/>
</dbReference>
<dbReference type="AlphaFoldDB" id="A0A1I6EEA0"/>
<gene>
    <name evidence="1" type="ORF">SAMN04515673_11062</name>
</gene>